<dbReference type="InterPro" id="IPR022036">
    <property type="entry name" value="DUF3605"/>
</dbReference>
<dbReference type="PANTHER" id="PTHR35020:SF4">
    <property type="entry name" value="N-ACETYLGLUCOSAMINE-INDUCED PROTEIN 1"/>
    <property type="match status" value="1"/>
</dbReference>
<dbReference type="EMBL" id="CVQI01001114">
    <property type="protein sequence ID" value="CRK06647.1"/>
    <property type="molecule type" value="Genomic_DNA"/>
</dbReference>
<dbReference type="GO" id="GO:0005737">
    <property type="term" value="C:cytoplasm"/>
    <property type="evidence" value="ECO:0007669"/>
    <property type="project" value="TreeGrafter"/>
</dbReference>
<proteinExistence type="predicted"/>
<dbReference type="PANTHER" id="PTHR35020">
    <property type="entry name" value="N-ACETYLGLUCOSAMINE-INDUCED PROTEIN 1"/>
    <property type="match status" value="1"/>
</dbReference>
<gene>
    <name evidence="1" type="ORF">BN1723_008914</name>
</gene>
<sequence>MSTMPQLRSNGPILVTESSLPYWQVNVEPSARTEECPAALLNLDDKDIGILSTPDADYQAQSWAEVRHLTATNHLEHFRRVPSDLRRYRVFIYDLKQEHGSVMNFVLKYRLGWQAPIIPRGRPFEYEEDLKVLHNDWPYGIDPRIKHLIVWTKFDLEEDPETGDLSDETRRKVDGYVNEAFRAHMPEDTVIWFRNWSSLKSIHAVEHFHVMLFDPPEGFIQQVTGGDIPLSVLARQR</sequence>
<dbReference type="Pfam" id="PF12239">
    <property type="entry name" value="DUF3605"/>
    <property type="match status" value="1"/>
</dbReference>
<evidence type="ECO:0000313" key="1">
    <source>
        <dbReference type="EMBL" id="CRK06647.1"/>
    </source>
</evidence>
<accession>A0A0G4KK33</accession>
<dbReference type="AlphaFoldDB" id="A0A0G4KK33"/>
<dbReference type="GO" id="GO:0006044">
    <property type="term" value="P:N-acetylglucosamine metabolic process"/>
    <property type="evidence" value="ECO:0007669"/>
    <property type="project" value="TreeGrafter"/>
</dbReference>
<organism evidence="1 2">
    <name type="scientific">Verticillium longisporum</name>
    <name type="common">Verticillium dahliae var. longisporum</name>
    <dbReference type="NCBI Taxonomy" id="100787"/>
    <lineage>
        <taxon>Eukaryota</taxon>
        <taxon>Fungi</taxon>
        <taxon>Dikarya</taxon>
        <taxon>Ascomycota</taxon>
        <taxon>Pezizomycotina</taxon>
        <taxon>Sordariomycetes</taxon>
        <taxon>Hypocreomycetidae</taxon>
        <taxon>Glomerellales</taxon>
        <taxon>Plectosphaerellaceae</taxon>
        <taxon>Verticillium</taxon>
    </lineage>
</organism>
<protein>
    <recommendedName>
        <fullName evidence="3">N-acetylglucosamine-induced protein 1</fullName>
    </recommendedName>
</protein>
<evidence type="ECO:0000313" key="2">
    <source>
        <dbReference type="Proteomes" id="UP000045706"/>
    </source>
</evidence>
<reference evidence="2" key="1">
    <citation type="submission" date="2015-05" db="EMBL/GenBank/DDBJ databases">
        <authorList>
            <person name="Fogelqvist Johan"/>
        </authorList>
    </citation>
    <scope>NUCLEOTIDE SEQUENCE [LARGE SCALE GENOMIC DNA]</scope>
</reference>
<dbReference type="Proteomes" id="UP000045706">
    <property type="component" value="Unassembled WGS sequence"/>
</dbReference>
<name>A0A0G4KK33_VERLO</name>
<evidence type="ECO:0008006" key="3">
    <source>
        <dbReference type="Google" id="ProtNLM"/>
    </source>
</evidence>